<dbReference type="SUPFAM" id="SSF54373">
    <property type="entry name" value="FAD-linked reductases, C-terminal domain"/>
    <property type="match status" value="1"/>
</dbReference>
<reference evidence="3" key="2">
    <citation type="submission" date="2023-04" db="EMBL/GenBank/DDBJ databases">
        <title>'Rhodoalgimonas zhirmunskyi' gen. nov., isolated from a red alga.</title>
        <authorList>
            <person name="Nedashkovskaya O.I."/>
            <person name="Otstavnykh N.Y."/>
            <person name="Bystritskaya E.P."/>
            <person name="Balabanova L.A."/>
            <person name="Isaeva M.P."/>
        </authorList>
    </citation>
    <scope>NUCLEOTIDE SEQUENCE</scope>
    <source>
        <strain evidence="3">10Alg 79</strain>
    </source>
</reference>
<dbReference type="InterPro" id="IPR036188">
    <property type="entry name" value="FAD/NAD-bd_sf"/>
</dbReference>
<dbReference type="GO" id="GO:0016491">
    <property type="term" value="F:oxidoreductase activity"/>
    <property type="evidence" value="ECO:0007669"/>
    <property type="project" value="UniProtKB-KW"/>
</dbReference>
<protein>
    <submittedName>
        <fullName evidence="3">FAD-binding oxidoreductase</fullName>
    </submittedName>
</protein>
<comment type="caution">
    <text evidence="3">The sequence shown here is derived from an EMBL/GenBank/DDBJ whole genome shotgun (WGS) entry which is preliminary data.</text>
</comment>
<organism evidence="3 4">
    <name type="scientific">Rhodalgimonas zhirmunskyi</name>
    <dbReference type="NCBI Taxonomy" id="2964767"/>
    <lineage>
        <taxon>Bacteria</taxon>
        <taxon>Pseudomonadati</taxon>
        <taxon>Pseudomonadota</taxon>
        <taxon>Alphaproteobacteria</taxon>
        <taxon>Rhodobacterales</taxon>
        <taxon>Roseobacteraceae</taxon>
        <taxon>Rhodalgimonas</taxon>
    </lineage>
</organism>
<evidence type="ECO:0000256" key="1">
    <source>
        <dbReference type="ARBA" id="ARBA00023002"/>
    </source>
</evidence>
<dbReference type="PANTHER" id="PTHR13847">
    <property type="entry name" value="SARCOSINE DEHYDROGENASE-RELATED"/>
    <property type="match status" value="1"/>
</dbReference>
<sequence length="414" mass="44717">MGAKAVTVIGAGINGAASAIWLTRAGFDVTLLDKGKPGMGASYGNACILASCSIAPVTAPGLIAKGPGYLLDPDFPLFLRWSYLPRLMPWLVKYLSHANERDTRRIAQGLLPVIGDSVEQHQALTHGTRAAKWVKPSDYSYVYRDRAAFEADAFTWALRREAGFVPELVEGPAVQEIEPILAPDQTFMAINHDHGYILDPGAYVADLVDIFTEMGGRFIQTEVRDFDLSGGRISAVLTDQGRIECDHAVLAAGVWSKPLMEKLGITVPLEAERGYHIVYKQPTQTPNSPMMLAAGKFVATHMAQGVRCAGIVEFGGLTPKKSKAPLRLLRKKVAEILPNMQAAEEEEWLGYRPAPTDSLPLIGEIGATGVFTAFGHHHVGLTGGAKTGRMVADLIAGTPPNIDMSVYDPKRFVA</sequence>
<dbReference type="EMBL" id="JANFFA010000001">
    <property type="protein sequence ID" value="MDQ2093192.1"/>
    <property type="molecule type" value="Genomic_DNA"/>
</dbReference>
<proteinExistence type="predicted"/>
<keyword evidence="4" id="KW-1185">Reference proteome</keyword>
<feature type="domain" description="FAD dependent oxidoreductase" evidence="2">
    <location>
        <begin position="6"/>
        <end position="394"/>
    </location>
</feature>
<reference evidence="3" key="1">
    <citation type="submission" date="2022-07" db="EMBL/GenBank/DDBJ databases">
        <authorList>
            <person name="Otstavnykh N."/>
            <person name="Isaeva M."/>
            <person name="Bystritskaya E."/>
        </authorList>
    </citation>
    <scope>NUCLEOTIDE SEQUENCE</scope>
    <source>
        <strain evidence="3">10Alg 79</strain>
    </source>
</reference>
<evidence type="ECO:0000313" key="4">
    <source>
        <dbReference type="Proteomes" id="UP001227162"/>
    </source>
</evidence>
<keyword evidence="1" id="KW-0560">Oxidoreductase</keyword>
<dbReference type="SUPFAM" id="SSF51905">
    <property type="entry name" value="FAD/NAD(P)-binding domain"/>
    <property type="match status" value="1"/>
</dbReference>
<dbReference type="RefSeq" id="WP_317624790.1">
    <property type="nucleotide sequence ID" value="NZ_JANFFA010000001.1"/>
</dbReference>
<dbReference type="Pfam" id="PF01266">
    <property type="entry name" value="DAO"/>
    <property type="match status" value="1"/>
</dbReference>
<dbReference type="Proteomes" id="UP001227162">
    <property type="component" value="Unassembled WGS sequence"/>
</dbReference>
<dbReference type="Gene3D" id="3.50.50.60">
    <property type="entry name" value="FAD/NAD(P)-binding domain"/>
    <property type="match status" value="2"/>
</dbReference>
<dbReference type="InterPro" id="IPR006076">
    <property type="entry name" value="FAD-dep_OxRdtase"/>
</dbReference>
<dbReference type="Gene3D" id="3.30.9.10">
    <property type="entry name" value="D-Amino Acid Oxidase, subunit A, domain 2"/>
    <property type="match status" value="1"/>
</dbReference>
<name>A0AAJ1UC57_9RHOB</name>
<evidence type="ECO:0000259" key="2">
    <source>
        <dbReference type="Pfam" id="PF01266"/>
    </source>
</evidence>
<dbReference type="PANTHER" id="PTHR13847:SF289">
    <property type="entry name" value="GLYCINE OXIDASE"/>
    <property type="match status" value="1"/>
</dbReference>
<dbReference type="GO" id="GO:0005737">
    <property type="term" value="C:cytoplasm"/>
    <property type="evidence" value="ECO:0007669"/>
    <property type="project" value="TreeGrafter"/>
</dbReference>
<accession>A0AAJ1UC57</accession>
<dbReference type="AlphaFoldDB" id="A0AAJ1UC57"/>
<evidence type="ECO:0000313" key="3">
    <source>
        <dbReference type="EMBL" id="MDQ2093192.1"/>
    </source>
</evidence>
<gene>
    <name evidence="3" type="ORF">NOI20_03640</name>
</gene>